<dbReference type="EMBL" id="UYWX01003538">
    <property type="protein sequence ID" value="VDM24041.1"/>
    <property type="molecule type" value="Genomic_DNA"/>
</dbReference>
<keyword evidence="1" id="KW-0175">Coiled coil</keyword>
<keyword evidence="4" id="KW-1185">Reference proteome</keyword>
<reference evidence="5" key="1">
    <citation type="submission" date="2017-02" db="UniProtKB">
        <authorList>
            <consortium name="WormBaseParasite"/>
        </authorList>
    </citation>
    <scope>IDENTIFICATION</scope>
</reference>
<accession>A0A0R3WTG5</accession>
<proteinExistence type="predicted"/>
<dbReference type="WBParaSite" id="TTAC_0000405501-mRNA-1">
    <property type="protein sequence ID" value="TTAC_0000405501-mRNA-1"/>
    <property type="gene ID" value="TTAC_0000405501"/>
</dbReference>
<dbReference type="Proteomes" id="UP000274429">
    <property type="component" value="Unassembled WGS sequence"/>
</dbReference>
<organism evidence="5">
    <name type="scientific">Hydatigena taeniaeformis</name>
    <name type="common">Feline tapeworm</name>
    <name type="synonym">Taenia taeniaeformis</name>
    <dbReference type="NCBI Taxonomy" id="6205"/>
    <lineage>
        <taxon>Eukaryota</taxon>
        <taxon>Metazoa</taxon>
        <taxon>Spiralia</taxon>
        <taxon>Lophotrochozoa</taxon>
        <taxon>Platyhelminthes</taxon>
        <taxon>Cestoda</taxon>
        <taxon>Eucestoda</taxon>
        <taxon>Cyclophyllidea</taxon>
        <taxon>Taeniidae</taxon>
        <taxon>Hydatigera</taxon>
    </lineage>
</organism>
<evidence type="ECO:0000313" key="3">
    <source>
        <dbReference type="EMBL" id="VDM24041.1"/>
    </source>
</evidence>
<dbReference type="STRING" id="6205.A0A0R3WTG5"/>
<protein>
    <submittedName>
        <fullName evidence="5">Lebercilin domain-containing protein</fullName>
    </submittedName>
</protein>
<dbReference type="AlphaFoldDB" id="A0A0R3WTG5"/>
<evidence type="ECO:0000256" key="1">
    <source>
        <dbReference type="SAM" id="Coils"/>
    </source>
</evidence>
<feature type="region of interest" description="Disordered" evidence="2">
    <location>
        <begin position="32"/>
        <end position="51"/>
    </location>
</feature>
<evidence type="ECO:0000313" key="5">
    <source>
        <dbReference type="WBParaSite" id="TTAC_0000405501-mRNA-1"/>
    </source>
</evidence>
<dbReference type="OrthoDB" id="6283759at2759"/>
<sequence>MSPLGSSTPGTYVAPSLPTPSAQHKLQQQRRYRRHRSGIRGCKSSQQQRRQYHHRLQPSLETELSLEAWQASQNLIASLRSENHLLQNQLKECRVELRTVQRQCKVQSARLSKAVGREAEMPALVDRLNAEVRAMQIQLRRKQEAIDVAERRALEAEARLLPLLGKRNHKSATVSSPPSANEQEEMKRRTQALDAMQTTLEEERRKFRARRYWSLGDGTTEGDVGVEAAERTHGKWCALSDDRPFQFVLHLLHLCNLHR</sequence>
<feature type="coiled-coil region" evidence="1">
    <location>
        <begin position="76"/>
        <end position="159"/>
    </location>
</feature>
<feature type="region of interest" description="Disordered" evidence="2">
    <location>
        <begin position="1"/>
        <end position="26"/>
    </location>
</feature>
<gene>
    <name evidence="3" type="ORF">TTAC_LOCUS4040</name>
</gene>
<reference evidence="3 4" key="2">
    <citation type="submission" date="2018-11" db="EMBL/GenBank/DDBJ databases">
        <authorList>
            <consortium name="Pathogen Informatics"/>
        </authorList>
    </citation>
    <scope>NUCLEOTIDE SEQUENCE [LARGE SCALE GENOMIC DNA]</scope>
</reference>
<evidence type="ECO:0000313" key="4">
    <source>
        <dbReference type="Proteomes" id="UP000274429"/>
    </source>
</evidence>
<evidence type="ECO:0000256" key="2">
    <source>
        <dbReference type="SAM" id="MobiDB-lite"/>
    </source>
</evidence>
<feature type="compositionally biased region" description="Polar residues" evidence="2">
    <location>
        <begin position="1"/>
        <end position="10"/>
    </location>
</feature>
<name>A0A0R3WTG5_HYDTA</name>